<dbReference type="PANTHER" id="PTHR37525">
    <property type="entry name" value="UPF0175 PROTEIN SSL1255"/>
    <property type="match status" value="1"/>
</dbReference>
<dbReference type="PANTHER" id="PTHR37525:SF1">
    <property type="entry name" value="UPF0175 PROTEIN SSL1255"/>
    <property type="match status" value="1"/>
</dbReference>
<dbReference type="STRING" id="56110.Oscil6304_1720"/>
<name>K9THB3_9CYAN</name>
<comment type="similarity">
    <text evidence="1">Belongs to the UPF0175 family.</text>
</comment>
<evidence type="ECO:0000313" key="3">
    <source>
        <dbReference type="Proteomes" id="UP000010367"/>
    </source>
</evidence>
<dbReference type="Proteomes" id="UP000010367">
    <property type="component" value="Chromosome"/>
</dbReference>
<dbReference type="KEGG" id="oac:Oscil6304_1720"/>
<dbReference type="Pfam" id="PF03683">
    <property type="entry name" value="UPF0175"/>
    <property type="match status" value="1"/>
</dbReference>
<dbReference type="RefSeq" id="WP_015148053.1">
    <property type="nucleotide sequence ID" value="NC_019693.1"/>
</dbReference>
<keyword evidence="3" id="KW-1185">Reference proteome</keyword>
<dbReference type="OrthoDB" id="15200at2"/>
<dbReference type="InterPro" id="IPR005368">
    <property type="entry name" value="UPF0175"/>
</dbReference>
<sequence>MNTENLQIKYPVGFENAVEMTRDEMEQHIRLMAALKMFELGKVSAGKAAELAGMSRLDFFETCSRYRVSIFNYPPEDLEAELERDLDVLRSSS</sequence>
<evidence type="ECO:0000313" key="2">
    <source>
        <dbReference type="EMBL" id="AFY81409.1"/>
    </source>
</evidence>
<dbReference type="eggNOG" id="COG2886">
    <property type="taxonomic scope" value="Bacteria"/>
</dbReference>
<dbReference type="AlphaFoldDB" id="K9THB3"/>
<gene>
    <name evidence="2" type="ORF">Oscil6304_1720</name>
</gene>
<proteinExistence type="inferred from homology"/>
<dbReference type="EMBL" id="CP003607">
    <property type="protein sequence ID" value="AFY81409.1"/>
    <property type="molecule type" value="Genomic_DNA"/>
</dbReference>
<dbReference type="InterPro" id="IPR052264">
    <property type="entry name" value="UPF0175_domain"/>
</dbReference>
<reference evidence="2 3" key="1">
    <citation type="submission" date="2012-06" db="EMBL/GenBank/DDBJ databases">
        <title>Finished chromosome of genome of Oscillatoria acuminata PCC 6304.</title>
        <authorList>
            <consortium name="US DOE Joint Genome Institute"/>
            <person name="Gugger M."/>
            <person name="Coursin T."/>
            <person name="Rippka R."/>
            <person name="Tandeau De Marsac N."/>
            <person name="Huntemann M."/>
            <person name="Wei C.-L."/>
            <person name="Han J."/>
            <person name="Detter J.C."/>
            <person name="Han C."/>
            <person name="Tapia R."/>
            <person name="Davenport K."/>
            <person name="Daligault H."/>
            <person name="Erkkila T."/>
            <person name="Gu W."/>
            <person name="Munk A.C.C."/>
            <person name="Teshima H."/>
            <person name="Xu Y."/>
            <person name="Chain P."/>
            <person name="Chen A."/>
            <person name="Krypides N."/>
            <person name="Mavromatis K."/>
            <person name="Markowitz V."/>
            <person name="Szeto E."/>
            <person name="Ivanova N."/>
            <person name="Mikhailova N."/>
            <person name="Ovchinnikova G."/>
            <person name="Pagani I."/>
            <person name="Pati A."/>
            <person name="Goodwin L."/>
            <person name="Peters L."/>
            <person name="Pitluck S."/>
            <person name="Woyke T."/>
            <person name="Kerfeld C."/>
        </authorList>
    </citation>
    <scope>NUCLEOTIDE SEQUENCE [LARGE SCALE GENOMIC DNA]</scope>
    <source>
        <strain evidence="2 3">PCC 6304</strain>
    </source>
</reference>
<protein>
    <submittedName>
        <fullName evidence="2">Uncharacterized small protein</fullName>
    </submittedName>
</protein>
<evidence type="ECO:0000256" key="1">
    <source>
        <dbReference type="ARBA" id="ARBA00005651"/>
    </source>
</evidence>
<dbReference type="HOGENOM" id="CLU_154570_5_1_3"/>
<organism evidence="2 3">
    <name type="scientific">Oscillatoria acuminata PCC 6304</name>
    <dbReference type="NCBI Taxonomy" id="56110"/>
    <lineage>
        <taxon>Bacteria</taxon>
        <taxon>Bacillati</taxon>
        <taxon>Cyanobacteriota</taxon>
        <taxon>Cyanophyceae</taxon>
        <taxon>Oscillatoriophycideae</taxon>
        <taxon>Oscillatoriales</taxon>
        <taxon>Oscillatoriaceae</taxon>
        <taxon>Oscillatoria</taxon>
    </lineage>
</organism>
<dbReference type="InParanoid" id="K9THB3"/>
<accession>K9THB3</accession>